<proteinExistence type="predicted"/>
<gene>
    <name evidence="2" type="ORF">AAFP95_07085</name>
</gene>
<dbReference type="Pfam" id="PF19915">
    <property type="entry name" value="bpX0"/>
    <property type="match status" value="1"/>
</dbReference>
<evidence type="ECO:0000313" key="3">
    <source>
        <dbReference type="Proteomes" id="UP001463665"/>
    </source>
</evidence>
<evidence type="ECO:0000259" key="1">
    <source>
        <dbReference type="Pfam" id="PF19915"/>
    </source>
</evidence>
<sequence>MELNDYFQSYQDYFWEWTTDEDVPDSSGYHENNLISIPGIGAVVYRAYLIEILKEFQLMGLPFLTPLLLALYATNEGYLDLKSIKTGIRKHPLASHEYVKHVISPAFQFLETLKSLPAHYKRSKNRVLLLQTIFSGAPAAVSAKQSEYIIKTYLKSPQKLVDAARQTELPVSVFSKHLNILATLNDKFSSARLIIEAMKGFKDMPEPEDEVVQEETTVETGKDFIRELIEEPRTFQVGSLIKRIWSGLKIPMRHLSPGEQPIGGISDMTNKGELHRMLLSEFAHEDEIFVSRIANNESLYIQREIPPEENIFQRIILIDTSLKNWGTPKVLAFASAIAVIKHPKAHSECTVFALGQNNIPVSLDNVDQVIDGLNQVSPCAGSLSGTR</sequence>
<organism evidence="2 3">
    <name type="scientific">Chryseobacterium endophyticum</name>
    <dbReference type="NCBI Taxonomy" id="1854762"/>
    <lineage>
        <taxon>Bacteria</taxon>
        <taxon>Pseudomonadati</taxon>
        <taxon>Bacteroidota</taxon>
        <taxon>Flavobacteriia</taxon>
        <taxon>Flavobacteriales</taxon>
        <taxon>Weeksellaceae</taxon>
        <taxon>Chryseobacterium group</taxon>
        <taxon>Chryseobacterium</taxon>
    </lineage>
</organism>
<keyword evidence="3" id="KW-1185">Reference proteome</keyword>
<dbReference type="RefSeq" id="WP_345767267.1">
    <property type="nucleotide sequence ID" value="NZ_CP154834.1"/>
</dbReference>
<dbReference type="AlphaFoldDB" id="A0AAU6WSS1"/>
<dbReference type="InterPro" id="IPR045554">
    <property type="entry name" value="bpX0"/>
</dbReference>
<evidence type="ECO:0000313" key="2">
    <source>
        <dbReference type="EMBL" id="XAO75643.1"/>
    </source>
</evidence>
<accession>A0AAU6WSS1</accession>
<dbReference type="Proteomes" id="UP001463665">
    <property type="component" value="Chromosome"/>
</dbReference>
<feature type="domain" description="MoxR-vWA-beta-propeller ternary system" evidence="1">
    <location>
        <begin position="43"/>
        <end position="193"/>
    </location>
</feature>
<dbReference type="EMBL" id="CP154834">
    <property type="protein sequence ID" value="XAO75643.1"/>
    <property type="molecule type" value="Genomic_DNA"/>
</dbReference>
<name>A0AAU6WSS1_9FLAO</name>
<reference evidence="2 3" key="1">
    <citation type="submission" date="2024-04" db="EMBL/GenBank/DDBJ databases">
        <title>Genome sequencing and assembly of rice foliar adapted Chryseobacterium endophyticum OsEnb-ALM-A6.</title>
        <authorList>
            <person name="Kumar S."/>
            <person name="Javed M."/>
            <person name="Chouhan V."/>
            <person name="Charishma K."/>
            <person name="Patel A."/>
            <person name="Kumar M."/>
            <person name="Sahu K.P."/>
            <person name="Kumar A."/>
        </authorList>
    </citation>
    <scope>NUCLEOTIDE SEQUENCE [LARGE SCALE GENOMIC DNA]</scope>
    <source>
        <strain evidence="2 3">OsEnb-ALM-A6</strain>
    </source>
</reference>
<protein>
    <recommendedName>
        <fullName evidence="1">MoxR-vWA-beta-propeller ternary system domain-containing protein</fullName>
    </recommendedName>
</protein>